<reference evidence="1 2" key="1">
    <citation type="journal article" date="2018" name="Genome Biol. Evol.">
        <title>Multiple Roots of Fruiting Body Formation in Amoebozoa.</title>
        <authorList>
            <person name="Hillmann F."/>
            <person name="Forbes G."/>
            <person name="Novohradska S."/>
            <person name="Ferling I."/>
            <person name="Riege K."/>
            <person name="Groth M."/>
            <person name="Westermann M."/>
            <person name="Marz M."/>
            <person name="Spaller T."/>
            <person name="Winckler T."/>
            <person name="Schaap P."/>
            <person name="Glockner G."/>
        </authorList>
    </citation>
    <scope>NUCLEOTIDE SEQUENCE [LARGE SCALE GENOMIC DNA]</scope>
    <source>
        <strain evidence="1 2">Jena</strain>
    </source>
</reference>
<dbReference type="InterPro" id="IPR036812">
    <property type="entry name" value="NAD(P)_OxRdtase_dom_sf"/>
</dbReference>
<dbReference type="Gene3D" id="3.20.20.100">
    <property type="entry name" value="NADP-dependent oxidoreductase domain"/>
    <property type="match status" value="1"/>
</dbReference>
<dbReference type="Proteomes" id="UP000241769">
    <property type="component" value="Unassembled WGS sequence"/>
</dbReference>
<evidence type="ECO:0000313" key="1">
    <source>
        <dbReference type="EMBL" id="PRP77793.1"/>
    </source>
</evidence>
<protein>
    <submittedName>
        <fullName evidence="1">Uncharacterized protein</fullName>
    </submittedName>
</protein>
<dbReference type="SUPFAM" id="SSF51430">
    <property type="entry name" value="NAD(P)-linked oxidoreductase"/>
    <property type="match status" value="1"/>
</dbReference>
<proteinExistence type="predicted"/>
<accession>A0A2P6N1I2</accession>
<comment type="caution">
    <text evidence="1">The sequence shown here is derived from an EMBL/GenBank/DDBJ whole genome shotgun (WGS) entry which is preliminary data.</text>
</comment>
<organism evidence="1 2">
    <name type="scientific">Planoprotostelium fungivorum</name>
    <dbReference type="NCBI Taxonomy" id="1890364"/>
    <lineage>
        <taxon>Eukaryota</taxon>
        <taxon>Amoebozoa</taxon>
        <taxon>Evosea</taxon>
        <taxon>Variosea</taxon>
        <taxon>Cavosteliida</taxon>
        <taxon>Cavosteliaceae</taxon>
        <taxon>Planoprotostelium</taxon>
    </lineage>
</organism>
<keyword evidence="2" id="KW-1185">Reference proteome</keyword>
<name>A0A2P6N1I2_9EUKA</name>
<dbReference type="AlphaFoldDB" id="A0A2P6N1I2"/>
<evidence type="ECO:0000313" key="2">
    <source>
        <dbReference type="Proteomes" id="UP000241769"/>
    </source>
</evidence>
<dbReference type="EMBL" id="MDYQ01000254">
    <property type="protein sequence ID" value="PRP77793.1"/>
    <property type="molecule type" value="Genomic_DNA"/>
</dbReference>
<sequence>MRSIITQRAHSAPRRLYSTAPSKQLVGKNVSPIALSVKRERQDITILKPLNARRAILDSGKCNTFDVGPHGGCESLVAESLQGVPREDFIFISHGGRIEDSDKRNHHLPGHEESEFNEWNPFHPKRIVSRIQQSLYATGLDHIDSFIVDNLHLPNVRSSQRTEMIQQLFTTLEEQVQKGNIKSYGVTLDPLGPMELKLHDVEKVSHGKGLAVLQHPANLLRLEELARYDEIPKKFGGMLRMATDPLEGVDVRGIHHELRSKYVSRKDCIDQLQKVLNNCIHLEEEYEGANDLNGPKLTQISWGKVIASNADELFNDAGKWKRAYEGHILPSLTDALIKLAPNPKYKKWAQAYREVTTGLFHLVSQVVEYNSHLKSREIDEILQSVRGFGEETQLETKAIALLLSSGMVDCVSCEVQDEALMRQVVEGAEMSGRVRIEDEKALYERLARFGSDEQ</sequence>
<dbReference type="InParanoid" id="A0A2P6N1I2"/>
<gene>
    <name evidence="1" type="ORF">PROFUN_07735</name>
</gene>